<evidence type="ECO:0000256" key="1">
    <source>
        <dbReference type="SAM" id="MobiDB-lite"/>
    </source>
</evidence>
<dbReference type="EMBL" id="MU856838">
    <property type="protein sequence ID" value="KAK4158486.1"/>
    <property type="molecule type" value="Genomic_DNA"/>
</dbReference>
<evidence type="ECO:0000313" key="2">
    <source>
        <dbReference type="EMBL" id="KAK4158486.1"/>
    </source>
</evidence>
<gene>
    <name evidence="2" type="ORF">C8A00DRAFT_28495</name>
</gene>
<protein>
    <submittedName>
        <fullName evidence="2">Uncharacterized protein</fullName>
    </submittedName>
</protein>
<reference evidence="2" key="1">
    <citation type="journal article" date="2023" name="Mol. Phylogenet. Evol.">
        <title>Genome-scale phylogeny and comparative genomics of the fungal order Sordariales.</title>
        <authorList>
            <person name="Hensen N."/>
            <person name="Bonometti L."/>
            <person name="Westerberg I."/>
            <person name="Brannstrom I.O."/>
            <person name="Guillou S."/>
            <person name="Cros-Aarteil S."/>
            <person name="Calhoun S."/>
            <person name="Haridas S."/>
            <person name="Kuo A."/>
            <person name="Mondo S."/>
            <person name="Pangilinan J."/>
            <person name="Riley R."/>
            <person name="LaButti K."/>
            <person name="Andreopoulos B."/>
            <person name="Lipzen A."/>
            <person name="Chen C."/>
            <person name="Yan M."/>
            <person name="Daum C."/>
            <person name="Ng V."/>
            <person name="Clum A."/>
            <person name="Steindorff A."/>
            <person name="Ohm R.A."/>
            <person name="Martin F."/>
            <person name="Silar P."/>
            <person name="Natvig D.O."/>
            <person name="Lalanne C."/>
            <person name="Gautier V."/>
            <person name="Ament-Velasquez S.L."/>
            <person name="Kruys A."/>
            <person name="Hutchinson M.I."/>
            <person name="Powell A.J."/>
            <person name="Barry K."/>
            <person name="Miller A.N."/>
            <person name="Grigoriev I.V."/>
            <person name="Debuchy R."/>
            <person name="Gladieux P."/>
            <person name="Hiltunen Thoren M."/>
            <person name="Johannesson H."/>
        </authorList>
    </citation>
    <scope>NUCLEOTIDE SEQUENCE</scope>
    <source>
        <strain evidence="2">CBS 538.74</strain>
    </source>
</reference>
<organism evidence="2 3">
    <name type="scientific">Chaetomidium leptoderma</name>
    <dbReference type="NCBI Taxonomy" id="669021"/>
    <lineage>
        <taxon>Eukaryota</taxon>
        <taxon>Fungi</taxon>
        <taxon>Dikarya</taxon>
        <taxon>Ascomycota</taxon>
        <taxon>Pezizomycotina</taxon>
        <taxon>Sordariomycetes</taxon>
        <taxon>Sordariomycetidae</taxon>
        <taxon>Sordariales</taxon>
        <taxon>Chaetomiaceae</taxon>
        <taxon>Chaetomidium</taxon>
    </lineage>
</organism>
<proteinExistence type="predicted"/>
<name>A0AAN6VX89_9PEZI</name>
<dbReference type="AlphaFoldDB" id="A0AAN6VX89"/>
<sequence length="171" mass="18655">MLINRPHPPSILHATTKPQLHTLKNHDTYSGVRDLPLATHVRVDRRNTSVRYIITLSYAHNRACSLSRSPDDVRLLTQNMAAATRRPPQPPPPPPPPPVQGPPPTSPSPCSRVCSCPCPCSVRGADAQSAADLNQLLEAELEKGRKWGGAAVGVSVKFFLRRRMEDCAGDC</sequence>
<reference evidence="2" key="2">
    <citation type="submission" date="2023-05" db="EMBL/GenBank/DDBJ databases">
        <authorList>
            <consortium name="Lawrence Berkeley National Laboratory"/>
            <person name="Steindorff A."/>
            <person name="Hensen N."/>
            <person name="Bonometti L."/>
            <person name="Westerberg I."/>
            <person name="Brannstrom I.O."/>
            <person name="Guillou S."/>
            <person name="Cros-Aarteil S."/>
            <person name="Calhoun S."/>
            <person name="Haridas S."/>
            <person name="Kuo A."/>
            <person name="Mondo S."/>
            <person name="Pangilinan J."/>
            <person name="Riley R."/>
            <person name="Labutti K."/>
            <person name="Andreopoulos B."/>
            <person name="Lipzen A."/>
            <person name="Chen C."/>
            <person name="Yanf M."/>
            <person name="Daum C."/>
            <person name="Ng V."/>
            <person name="Clum A."/>
            <person name="Ohm R."/>
            <person name="Martin F."/>
            <person name="Silar P."/>
            <person name="Natvig D."/>
            <person name="Lalanne C."/>
            <person name="Gautier V."/>
            <person name="Ament-Velasquez S.L."/>
            <person name="Kruys A."/>
            <person name="Hutchinson M.I."/>
            <person name="Powell A.J."/>
            <person name="Barry K."/>
            <person name="Miller A.N."/>
            <person name="Grigoriev I.V."/>
            <person name="Debuchy R."/>
            <person name="Gladieux P."/>
            <person name="Thoren M.H."/>
            <person name="Johannesson H."/>
        </authorList>
    </citation>
    <scope>NUCLEOTIDE SEQUENCE</scope>
    <source>
        <strain evidence="2">CBS 538.74</strain>
    </source>
</reference>
<feature type="region of interest" description="Disordered" evidence="1">
    <location>
        <begin position="74"/>
        <end position="106"/>
    </location>
</feature>
<evidence type="ECO:0000313" key="3">
    <source>
        <dbReference type="Proteomes" id="UP001302745"/>
    </source>
</evidence>
<dbReference type="Proteomes" id="UP001302745">
    <property type="component" value="Unassembled WGS sequence"/>
</dbReference>
<feature type="compositionally biased region" description="Pro residues" evidence="1">
    <location>
        <begin position="87"/>
        <end position="106"/>
    </location>
</feature>
<accession>A0AAN6VX89</accession>
<keyword evidence="3" id="KW-1185">Reference proteome</keyword>
<comment type="caution">
    <text evidence="2">The sequence shown here is derived from an EMBL/GenBank/DDBJ whole genome shotgun (WGS) entry which is preliminary data.</text>
</comment>